<feature type="domain" description="AB hydrolase-1" evidence="1">
    <location>
        <begin position="24"/>
        <end position="253"/>
    </location>
</feature>
<keyword evidence="3" id="KW-1185">Reference proteome</keyword>
<gene>
    <name evidence="2" type="ORF">DCM90_01300</name>
</gene>
<evidence type="ECO:0000259" key="1">
    <source>
        <dbReference type="Pfam" id="PF12697"/>
    </source>
</evidence>
<dbReference type="Gene3D" id="3.40.50.1820">
    <property type="entry name" value="alpha/beta hydrolase"/>
    <property type="match status" value="1"/>
</dbReference>
<dbReference type="InterPro" id="IPR000073">
    <property type="entry name" value="AB_hydrolase_1"/>
</dbReference>
<evidence type="ECO:0000313" key="3">
    <source>
        <dbReference type="Proteomes" id="UP000245080"/>
    </source>
</evidence>
<dbReference type="AlphaFoldDB" id="A0A2V1N185"/>
<keyword evidence="2" id="KW-0378">Hydrolase</keyword>
<dbReference type="InterPro" id="IPR050228">
    <property type="entry name" value="Carboxylesterase_BioH"/>
</dbReference>
<dbReference type="EMBL" id="QCXQ01000001">
    <property type="protein sequence ID" value="PWG00842.1"/>
    <property type="molecule type" value="Genomic_DNA"/>
</dbReference>
<dbReference type="GO" id="GO:0016787">
    <property type="term" value="F:hydrolase activity"/>
    <property type="evidence" value="ECO:0007669"/>
    <property type="project" value="UniProtKB-KW"/>
</dbReference>
<comment type="caution">
    <text evidence="2">The sequence shown here is derived from an EMBL/GenBank/DDBJ whole genome shotgun (WGS) entry which is preliminary data.</text>
</comment>
<protein>
    <submittedName>
        <fullName evidence="2">Alpha/beta hydrolase</fullName>
    </submittedName>
</protein>
<dbReference type="PANTHER" id="PTHR43194:SF2">
    <property type="entry name" value="PEROXISOMAL MEMBRANE PROTEIN LPX1"/>
    <property type="match status" value="1"/>
</dbReference>
<evidence type="ECO:0000313" key="2">
    <source>
        <dbReference type="EMBL" id="PWG00842.1"/>
    </source>
</evidence>
<dbReference type="RefSeq" id="WP_109249555.1">
    <property type="nucleotide sequence ID" value="NZ_QCXQ01000001.1"/>
</dbReference>
<proteinExistence type="predicted"/>
<name>A0A2V1N185_9LACO</name>
<dbReference type="Pfam" id="PF12697">
    <property type="entry name" value="Abhydrolase_6"/>
    <property type="match status" value="1"/>
</dbReference>
<dbReference type="Proteomes" id="UP000245080">
    <property type="component" value="Unassembled WGS sequence"/>
</dbReference>
<dbReference type="SUPFAM" id="SSF53474">
    <property type="entry name" value="alpha/beta-Hydrolases"/>
    <property type="match status" value="1"/>
</dbReference>
<dbReference type="PANTHER" id="PTHR43194">
    <property type="entry name" value="HYDROLASE ALPHA/BETA FOLD FAMILY"/>
    <property type="match status" value="1"/>
</dbReference>
<dbReference type="OrthoDB" id="9805423at2"/>
<sequence length="265" mass="29172">MQFKTSDHVMIKYDDLGERTGSPIVLLSGIGANRVVFSPTVQALTAAGYRVINIDARNQGESQRTGRGQRMSRHALDVQELMTALKLDRPVLIGNSMGASTIFALISLVGQAHVRGVVDIDQTPKMIADQSWPFGFKELGWDSFPGYLRFPLGKATAHQINSTLFAGMKQQAAENPYNPDTNYDLLVDHAFQDWRDIISELQIPLLVVAGGQSPYYDSDFAEVTARLAEHGSSVVIPEAGHLVMAEQPEQFNQVLLDFLAQLANE</sequence>
<accession>A0A2V1N185</accession>
<organism evidence="2 3">
    <name type="scientific">Levilactobacillus bambusae</name>
    <dbReference type="NCBI Taxonomy" id="2024736"/>
    <lineage>
        <taxon>Bacteria</taxon>
        <taxon>Bacillati</taxon>
        <taxon>Bacillota</taxon>
        <taxon>Bacilli</taxon>
        <taxon>Lactobacillales</taxon>
        <taxon>Lactobacillaceae</taxon>
        <taxon>Levilactobacillus</taxon>
    </lineage>
</organism>
<reference evidence="2 3" key="1">
    <citation type="journal article" date="2018" name="Int. J. Syst. Evol. Microbiol.">
        <title>Lactobacillus bambusae sp. nov., isolated from a traditional fermented Ma-bamboo shoots of Taiwan.</title>
        <authorList>
            <person name="Wang L.-T."/>
        </authorList>
    </citation>
    <scope>NUCLEOTIDE SEQUENCE [LARGE SCALE GENOMIC DNA]</scope>
    <source>
        <strain evidence="2 3">BS-W1</strain>
    </source>
</reference>
<dbReference type="InterPro" id="IPR029058">
    <property type="entry name" value="AB_hydrolase_fold"/>
</dbReference>